<dbReference type="Proteomes" id="UP000650533">
    <property type="component" value="Chromosome 13"/>
</dbReference>
<proteinExistence type="predicted"/>
<organism evidence="1 2">
    <name type="scientific">Rhizoctonia solani</name>
    <dbReference type="NCBI Taxonomy" id="456999"/>
    <lineage>
        <taxon>Eukaryota</taxon>
        <taxon>Fungi</taxon>
        <taxon>Dikarya</taxon>
        <taxon>Basidiomycota</taxon>
        <taxon>Agaricomycotina</taxon>
        <taxon>Agaricomycetes</taxon>
        <taxon>Cantharellales</taxon>
        <taxon>Ceratobasidiaceae</taxon>
        <taxon>Rhizoctonia</taxon>
    </lineage>
</organism>
<dbReference type="RefSeq" id="XP_043185416.1">
    <property type="nucleotide sequence ID" value="XM_043326944.1"/>
</dbReference>
<dbReference type="AlphaFoldDB" id="A0A8H8T1B0"/>
<protein>
    <submittedName>
        <fullName evidence="1">F-box-like domain-containing protein</fullName>
    </submittedName>
</protein>
<name>A0A8H8T1B0_9AGAM</name>
<dbReference type="GeneID" id="67029407"/>
<accession>A0A8H8T1B0</accession>
<evidence type="ECO:0000313" key="1">
    <source>
        <dbReference type="EMBL" id="QRW25179.1"/>
    </source>
</evidence>
<evidence type="ECO:0000313" key="2">
    <source>
        <dbReference type="Proteomes" id="UP000650533"/>
    </source>
</evidence>
<gene>
    <name evidence="1" type="ORF">RhiXN_07128</name>
</gene>
<reference evidence="1" key="1">
    <citation type="submission" date="2020-05" db="EMBL/GenBank/DDBJ databases">
        <title>Evolutionary and genomic comparisons of hybrid uninucleate and nonhybrid Rhizoctonia fungi.</title>
        <authorList>
            <person name="Li C."/>
            <person name="Chen X."/>
        </authorList>
    </citation>
    <scope>NUCLEOTIDE SEQUENCE</scope>
    <source>
        <strain evidence="1">AG-1 IA</strain>
    </source>
</reference>
<sequence length="568" mass="62691">MDRSRKKRTSGEVVLRRSKALDLGFNLSVVIPQPPTNTDPSSSSQSTADALMIEGAPLSPPAYFIYLPPELINRILASTGLSNRDLVNLALVNKQINEDASGAFLVNADAQPAIPAHCLRLARDPDLGQHVRKLHVSEIHKLHRPLVTCLPVMIDNMPHLSAFEWDVISGMDIESSNMILDAVRDATELRSLRIGAKVGVNFTDNHIQLSGFQNLHDFSFRVLNSIHDDTARVIMQIILSIVAASPDLSSLDVRVPAYGSIGDALHRRVHIPEPVLAGFLSRHAGIRALRLDIRGTQSVGLAVLGIPRHALSALRIFKGTLSNILEIIDEHSMRRSLKDVRLINGSWLGFGHHGISKPVGLRLMKGLAVHRGMHTLHVDAVPLDMDVELLRAAATACPGLESLRFRWPKRLEHTYEELAQALSIFPRLVSVAVRVPDLSDTLHHSDPMPMPEVDPNPQIAPSSRKRYELPKAVARQPVYTLMPVHVEETDGVQNVAGWMVAHACRRLEVFHILPPVHNGQVVKTVSGYTIRITRWAGYDLCDVEEASPADAALEQGWTDELLDEICRG</sequence>
<dbReference type="EMBL" id="CP059670">
    <property type="protein sequence ID" value="QRW25179.1"/>
    <property type="molecule type" value="Genomic_DNA"/>
</dbReference>
<dbReference type="KEGG" id="rsx:RhiXN_07128"/>